<dbReference type="EnsemblMetazoa" id="XM_029486776.1">
    <property type="protein sequence ID" value="XP_029342636.1"/>
    <property type="gene ID" value="LOC100570709"/>
</dbReference>
<evidence type="ECO:0000313" key="2">
    <source>
        <dbReference type="EnsemblMetazoa" id="XP_029342636.1"/>
    </source>
</evidence>
<dbReference type="Proteomes" id="UP000007819">
    <property type="component" value="Chromosome A1"/>
</dbReference>
<protein>
    <submittedName>
        <fullName evidence="2">Uncharacterized protein</fullName>
    </submittedName>
</protein>
<dbReference type="KEGG" id="api:100570709"/>
<sequence length="196" mass="22270">MDQLNSTQTYHDNSLMIRWKYCRLVGLINKVYFIIGLSALGILVLVYALVISYSCIICDPLHNHGASKAANGCELCEMVILGCITFWPLMIISLIIPIFLLKMVYVNNGLRSTDIPTDGKNVKSWLIYHVVYLVLWFISLSGILKENHSEIGAHLFSMAIHGIVLMIEINIVHKFNIESKIVAYHRNRSFEISDDI</sequence>
<feature type="transmembrane region" description="Helical" evidence="1">
    <location>
        <begin position="151"/>
        <end position="172"/>
    </location>
</feature>
<name>A0A8R2NL81_ACYPI</name>
<evidence type="ECO:0000256" key="1">
    <source>
        <dbReference type="SAM" id="Phobius"/>
    </source>
</evidence>
<organism evidence="2 3">
    <name type="scientific">Acyrthosiphon pisum</name>
    <name type="common">Pea aphid</name>
    <dbReference type="NCBI Taxonomy" id="7029"/>
    <lineage>
        <taxon>Eukaryota</taxon>
        <taxon>Metazoa</taxon>
        <taxon>Ecdysozoa</taxon>
        <taxon>Arthropoda</taxon>
        <taxon>Hexapoda</taxon>
        <taxon>Insecta</taxon>
        <taxon>Pterygota</taxon>
        <taxon>Neoptera</taxon>
        <taxon>Paraneoptera</taxon>
        <taxon>Hemiptera</taxon>
        <taxon>Sternorrhyncha</taxon>
        <taxon>Aphidomorpha</taxon>
        <taxon>Aphidoidea</taxon>
        <taxon>Aphididae</taxon>
        <taxon>Macrosiphini</taxon>
        <taxon>Acyrthosiphon</taxon>
    </lineage>
</organism>
<proteinExistence type="predicted"/>
<accession>A0A8R2NL81</accession>
<keyword evidence="3" id="KW-1185">Reference proteome</keyword>
<dbReference type="GeneID" id="100570709"/>
<reference evidence="3" key="1">
    <citation type="submission" date="2010-06" db="EMBL/GenBank/DDBJ databases">
        <authorList>
            <person name="Jiang H."/>
            <person name="Abraham K."/>
            <person name="Ali S."/>
            <person name="Alsbrooks S.L."/>
            <person name="Anim B.N."/>
            <person name="Anosike U.S."/>
            <person name="Attaway T."/>
            <person name="Bandaranaike D.P."/>
            <person name="Battles P.K."/>
            <person name="Bell S.N."/>
            <person name="Bell A.V."/>
            <person name="Beltran B."/>
            <person name="Bickham C."/>
            <person name="Bustamante Y."/>
            <person name="Caleb T."/>
            <person name="Canada A."/>
            <person name="Cardenas V."/>
            <person name="Carter K."/>
            <person name="Chacko J."/>
            <person name="Chandrabose M.N."/>
            <person name="Chavez D."/>
            <person name="Chavez A."/>
            <person name="Chen L."/>
            <person name="Chu H.-S."/>
            <person name="Claassen K.J."/>
            <person name="Cockrell R."/>
            <person name="Collins M."/>
            <person name="Cooper J.A."/>
            <person name="Cree A."/>
            <person name="Curry S.M."/>
            <person name="Da Y."/>
            <person name="Dao M.D."/>
            <person name="Das B."/>
            <person name="Davila M.-L."/>
            <person name="Davy-Carroll L."/>
            <person name="Denson S."/>
            <person name="Dinh H."/>
            <person name="Ebong V.E."/>
            <person name="Edwards J.R."/>
            <person name="Egan A."/>
            <person name="El-Daye J."/>
            <person name="Escobedo L."/>
            <person name="Fernandez S."/>
            <person name="Fernando P.R."/>
            <person name="Flagg N."/>
            <person name="Forbes L.D."/>
            <person name="Fowler R.G."/>
            <person name="Fu Q."/>
            <person name="Gabisi R.A."/>
            <person name="Ganer J."/>
            <person name="Garbino Pronczuk A."/>
            <person name="Garcia R.M."/>
            <person name="Garner T."/>
            <person name="Garrett T.E."/>
            <person name="Gonzalez D.A."/>
            <person name="Hamid H."/>
            <person name="Hawkins E.S."/>
            <person name="Hirani K."/>
            <person name="Hogues M.E."/>
            <person name="Hollins B."/>
            <person name="Hsiao C.-H."/>
            <person name="Jabil R."/>
            <person name="James M.L."/>
            <person name="Jhangiani S.N."/>
            <person name="Johnson B."/>
            <person name="Johnson Q."/>
            <person name="Joshi V."/>
            <person name="Kalu J.B."/>
            <person name="Kam C."/>
            <person name="Kashfia A."/>
            <person name="Keebler J."/>
            <person name="Kisamo H."/>
            <person name="Kovar C.L."/>
            <person name="Lago L.A."/>
            <person name="Lai C.-Y."/>
            <person name="Laidlaw J."/>
            <person name="Lara F."/>
            <person name="Le T.-K."/>
            <person name="Lee S.L."/>
            <person name="Legall F.H."/>
            <person name="Lemon S.J."/>
            <person name="Lewis L.R."/>
            <person name="Li B."/>
            <person name="Liu Y."/>
            <person name="Liu Y.-S."/>
            <person name="Lopez J."/>
            <person name="Lozado R.J."/>
            <person name="Lu J."/>
            <person name="Madu R.C."/>
            <person name="Maheshwari M."/>
            <person name="Maheshwari R."/>
            <person name="Malloy K."/>
            <person name="Martinez E."/>
            <person name="Mathew T."/>
            <person name="Mercado I.C."/>
            <person name="Mercado C."/>
            <person name="Meyer B."/>
            <person name="Montgomery K."/>
            <person name="Morgan M.B."/>
            <person name="Munidasa M."/>
            <person name="Nazareth L.V."/>
            <person name="Nelson J."/>
            <person name="Ng B.M."/>
            <person name="Nguyen N.B."/>
            <person name="Nguyen P.Q."/>
            <person name="Nguyen T."/>
            <person name="Obregon M."/>
            <person name="Okwuonu G.O."/>
            <person name="Onwere C.G."/>
            <person name="Orozco G."/>
            <person name="Parra A."/>
            <person name="Patel S."/>
            <person name="Patil S."/>
            <person name="Perez A."/>
            <person name="Perez Y."/>
            <person name="Pham C."/>
            <person name="Primus E.L."/>
            <person name="Pu L.-L."/>
            <person name="Puazo M."/>
            <person name="Qin X."/>
            <person name="Quiroz J.B."/>
            <person name="Reese J."/>
            <person name="Richards S."/>
            <person name="Rives C.M."/>
            <person name="Robberts R."/>
            <person name="Ruiz S.J."/>
            <person name="Ruiz M.J."/>
            <person name="Santibanez J."/>
            <person name="Schneider B.W."/>
            <person name="Sisson I."/>
            <person name="Smith M."/>
            <person name="Sodergren E."/>
            <person name="Song X.-Z."/>
            <person name="Song B.B."/>
            <person name="Summersgill H."/>
            <person name="Thelus R."/>
            <person name="Thornton R.D."/>
            <person name="Trejos Z.Y."/>
            <person name="Usmani K."/>
            <person name="Vattathil S."/>
            <person name="Villasana D."/>
            <person name="Walker D.L."/>
            <person name="Wang S."/>
            <person name="Wang K."/>
            <person name="White C.S."/>
            <person name="Williams A.C."/>
            <person name="Williamson J."/>
            <person name="Wilson K."/>
            <person name="Woghiren I.O."/>
            <person name="Woodworth J.R."/>
            <person name="Worley K.C."/>
            <person name="Wright R.A."/>
            <person name="Wu W."/>
            <person name="Young L."/>
            <person name="Zhang L."/>
            <person name="Zhang J."/>
            <person name="Zhu Y."/>
            <person name="Muzny D.M."/>
            <person name="Weinstock G."/>
            <person name="Gibbs R.A."/>
        </authorList>
    </citation>
    <scope>NUCLEOTIDE SEQUENCE [LARGE SCALE GENOMIC DNA]</scope>
    <source>
        <strain evidence="3">LSR1</strain>
    </source>
</reference>
<dbReference type="RefSeq" id="XP_029342636.1">
    <property type="nucleotide sequence ID" value="XM_029486776.1"/>
</dbReference>
<keyword evidence="1" id="KW-0472">Membrane</keyword>
<feature type="transmembrane region" description="Helical" evidence="1">
    <location>
        <begin position="125"/>
        <end position="144"/>
    </location>
</feature>
<dbReference type="AlphaFoldDB" id="A0A8R2NL81"/>
<feature type="transmembrane region" description="Helical" evidence="1">
    <location>
        <begin position="31"/>
        <end position="58"/>
    </location>
</feature>
<reference evidence="2" key="2">
    <citation type="submission" date="2022-06" db="UniProtKB">
        <authorList>
            <consortium name="EnsemblMetazoa"/>
        </authorList>
    </citation>
    <scope>IDENTIFICATION</scope>
</reference>
<keyword evidence="1" id="KW-0812">Transmembrane</keyword>
<feature type="transmembrane region" description="Helical" evidence="1">
    <location>
        <begin position="79"/>
        <end position="105"/>
    </location>
</feature>
<keyword evidence="1" id="KW-1133">Transmembrane helix</keyword>
<evidence type="ECO:0000313" key="3">
    <source>
        <dbReference type="Proteomes" id="UP000007819"/>
    </source>
</evidence>